<evidence type="ECO:0000256" key="1">
    <source>
        <dbReference type="ARBA" id="ARBA00009481"/>
    </source>
</evidence>
<feature type="domain" description="Glycosyl transferase family 1" evidence="4">
    <location>
        <begin position="189"/>
        <end position="347"/>
    </location>
</feature>
<gene>
    <name evidence="6" type="ORF">PAMC26510_12460</name>
</gene>
<protein>
    <submittedName>
        <fullName evidence="6">Glycosyltransferase</fullName>
    </submittedName>
</protein>
<dbReference type="CDD" id="cd03801">
    <property type="entry name" value="GT4_PimA-like"/>
    <property type="match status" value="1"/>
</dbReference>
<evidence type="ECO:0000313" key="7">
    <source>
        <dbReference type="Proteomes" id="UP000194546"/>
    </source>
</evidence>
<sequence length="369" mass="39950">MHESSRQLPPRVARVVAQIGPDLSAQGGIASVLKSYSDYRTGFEEFGYHLIFISSGGSATSGKARKFVAAWCQLFWLALLGRVDLVHLHSSIKGSLLRKSILALTCVVLRKKYVMHIHSGAFAQYYGALPAFIQTLVRFVMTHAACVISLSEHARSTLIAMNLATADKCRLVYNGIKDPLPSGPEARKATPKVSITFLGKLSESKGLVTLFEALAMLSHSAPAYALFVGGSGDASTLADWISKYKLDDVVIYKGWISGDDKIQLLKDTRIFVLPSYSEGFPVAIVEAMAFGATVVSTQIPGVMDAIRPGRDGLLVQPGDVEGLSAALLRLLNDETLCCALSATARQRFLECFTIERSARLLASIYDEAT</sequence>
<accession>A0A242MWY2</accession>
<dbReference type="AlphaFoldDB" id="A0A242MWY2"/>
<dbReference type="Pfam" id="PF00534">
    <property type="entry name" value="Glycos_transf_1"/>
    <property type="match status" value="1"/>
</dbReference>
<evidence type="ECO:0000259" key="4">
    <source>
        <dbReference type="Pfam" id="PF00534"/>
    </source>
</evidence>
<organism evidence="6 7">
    <name type="scientific">Caballeronia sordidicola</name>
    <name type="common">Burkholderia sordidicola</name>
    <dbReference type="NCBI Taxonomy" id="196367"/>
    <lineage>
        <taxon>Bacteria</taxon>
        <taxon>Pseudomonadati</taxon>
        <taxon>Pseudomonadota</taxon>
        <taxon>Betaproteobacteria</taxon>
        <taxon>Burkholderiales</taxon>
        <taxon>Burkholderiaceae</taxon>
        <taxon>Caballeronia</taxon>
    </lineage>
</organism>
<dbReference type="InterPro" id="IPR001296">
    <property type="entry name" value="Glyco_trans_1"/>
</dbReference>
<dbReference type="Proteomes" id="UP000194546">
    <property type="component" value="Unassembled WGS sequence"/>
</dbReference>
<name>A0A242MWY2_CABSO</name>
<feature type="domain" description="Glycosyltransferase subfamily 4-like N-terminal" evidence="5">
    <location>
        <begin position="75"/>
        <end position="175"/>
    </location>
</feature>
<dbReference type="SUPFAM" id="SSF53756">
    <property type="entry name" value="UDP-Glycosyltransferase/glycogen phosphorylase"/>
    <property type="match status" value="1"/>
</dbReference>
<dbReference type="Pfam" id="PF13579">
    <property type="entry name" value="Glyco_trans_4_4"/>
    <property type="match status" value="1"/>
</dbReference>
<dbReference type="EMBL" id="NBTY01000066">
    <property type="protein sequence ID" value="OTP75948.1"/>
    <property type="molecule type" value="Genomic_DNA"/>
</dbReference>
<dbReference type="InterPro" id="IPR028098">
    <property type="entry name" value="Glyco_trans_4-like_N"/>
</dbReference>
<dbReference type="PANTHER" id="PTHR12526:SF640">
    <property type="entry name" value="COLANIC ACID BIOSYNTHESIS GLYCOSYLTRANSFERASE WCAL-RELATED"/>
    <property type="match status" value="1"/>
</dbReference>
<reference evidence="6 7" key="1">
    <citation type="submission" date="2017-03" db="EMBL/GenBank/DDBJ databases">
        <title>Genome analysis of strain PAMC 26510.</title>
        <authorList>
            <person name="Oh H.-M."/>
            <person name="Yang J.-A."/>
        </authorList>
    </citation>
    <scope>NUCLEOTIDE SEQUENCE [LARGE SCALE GENOMIC DNA]</scope>
    <source>
        <strain evidence="6 7">PAMC 26510</strain>
    </source>
</reference>
<comment type="similarity">
    <text evidence="1">Belongs to the glycosyltransferase group 1 family. Glycosyltransferase 4 subfamily.</text>
</comment>
<evidence type="ECO:0000259" key="5">
    <source>
        <dbReference type="Pfam" id="PF13579"/>
    </source>
</evidence>
<dbReference type="PANTHER" id="PTHR12526">
    <property type="entry name" value="GLYCOSYLTRANSFERASE"/>
    <property type="match status" value="1"/>
</dbReference>
<dbReference type="Gene3D" id="3.40.50.2000">
    <property type="entry name" value="Glycogen Phosphorylase B"/>
    <property type="match status" value="2"/>
</dbReference>
<comment type="caution">
    <text evidence="6">The sequence shown here is derived from an EMBL/GenBank/DDBJ whole genome shotgun (WGS) entry which is preliminary data.</text>
</comment>
<keyword evidence="2" id="KW-0328">Glycosyltransferase</keyword>
<evidence type="ECO:0000256" key="2">
    <source>
        <dbReference type="ARBA" id="ARBA00022676"/>
    </source>
</evidence>
<dbReference type="RefSeq" id="WP_086381416.1">
    <property type="nucleotide sequence ID" value="NZ_NBTY01000066.1"/>
</dbReference>
<dbReference type="GO" id="GO:0016757">
    <property type="term" value="F:glycosyltransferase activity"/>
    <property type="evidence" value="ECO:0007669"/>
    <property type="project" value="UniProtKB-KW"/>
</dbReference>
<evidence type="ECO:0000256" key="3">
    <source>
        <dbReference type="ARBA" id="ARBA00022679"/>
    </source>
</evidence>
<proteinExistence type="inferred from homology"/>
<evidence type="ECO:0000313" key="6">
    <source>
        <dbReference type="EMBL" id="OTP75948.1"/>
    </source>
</evidence>
<keyword evidence="3 6" id="KW-0808">Transferase</keyword>